<dbReference type="Proteomes" id="UP000015462">
    <property type="component" value="Unassembled WGS sequence"/>
</dbReference>
<evidence type="ECO:0000256" key="1">
    <source>
        <dbReference type="SAM" id="SignalP"/>
    </source>
</evidence>
<dbReference type="SUPFAM" id="SSF56935">
    <property type="entry name" value="Porins"/>
    <property type="match status" value="1"/>
</dbReference>
<evidence type="ECO:0000313" key="3">
    <source>
        <dbReference type="Proteomes" id="UP000015462"/>
    </source>
</evidence>
<name>A0AB33Z156_9GAMM</name>
<keyword evidence="1" id="KW-0732">Signal</keyword>
<gene>
    <name evidence="2" type="ORF">L196_05495</name>
</gene>
<organism evidence="2 3">
    <name type="scientific">Cycloclasticus pugetii</name>
    <dbReference type="NCBI Taxonomy" id="34068"/>
    <lineage>
        <taxon>Bacteria</taxon>
        <taxon>Pseudomonadati</taxon>
        <taxon>Pseudomonadota</taxon>
        <taxon>Gammaproteobacteria</taxon>
        <taxon>Thiotrichales</taxon>
        <taxon>Piscirickettsiaceae</taxon>
        <taxon>Cycloclasticus</taxon>
    </lineage>
</organism>
<dbReference type="AlphaFoldDB" id="A0AB33Z156"/>
<evidence type="ECO:0000313" key="2">
    <source>
        <dbReference type="EMBL" id="EPD13070.1"/>
    </source>
</evidence>
<feature type="chain" id="PRO_5044311195" description="Short chain amide porin" evidence="1">
    <location>
        <begin position="26"/>
        <end position="385"/>
    </location>
</feature>
<evidence type="ECO:0008006" key="4">
    <source>
        <dbReference type="Google" id="ProtNLM"/>
    </source>
</evidence>
<dbReference type="InterPro" id="IPR023614">
    <property type="entry name" value="Porin_dom_sf"/>
</dbReference>
<proteinExistence type="predicted"/>
<accession>A0AB33Z156</accession>
<comment type="caution">
    <text evidence="2">The sequence shown here is derived from an EMBL/GenBank/DDBJ whole genome shotgun (WGS) entry which is preliminary data.</text>
</comment>
<feature type="signal peptide" evidence="1">
    <location>
        <begin position="1"/>
        <end position="25"/>
    </location>
</feature>
<keyword evidence="3" id="KW-1185">Reference proteome</keyword>
<sequence length="385" mass="41760">MKYSGKVTGIAALIAAQVMAGSVLAGAKFEGSDGKWISFGVGVRTSFTAVEDASPSGDDWSNDFNLDSARIYINGQISENIGFELNTETFWSSSNAPFDEEFGILDAIAKFKINPALNIWAGRMLVPADREEMSGPYYANIWNAFKTPFGPADQGEDHGKGNAGLYGRDEGVTVWGRLGAEERFTYAVGVFEGYESAGMGDADPDDNFLYAARFSYNFLNVEKAPGYYTGSTSYGAAGDIFTVSVAAQFEEDATGIVGDLGDFTALYTDVLYENVLENEGVLTIEAAYKDFDLDGKTNAFGLFEGDSWKATTLYLFPNKLGIGKVQPYFSYSEVNPDNGSDSETIDAGFNYVIDGFNSRISVAYSSTDNGTNDMDAFVIGYQFQY</sequence>
<dbReference type="Gene3D" id="2.40.160.10">
    <property type="entry name" value="Porin"/>
    <property type="match status" value="1"/>
</dbReference>
<protein>
    <recommendedName>
        <fullName evidence="4">Short chain amide porin</fullName>
    </recommendedName>
</protein>
<reference evidence="2 3" key="1">
    <citation type="journal article" date="2013" name="Genome Announc.">
        <title>Genome Sequence of the Pyrene- and Fluoranthene-Degrading Bacterium Cycloclasticus sp. Strain PY97M.</title>
        <authorList>
            <person name="Cui Z."/>
            <person name="Xu G."/>
            <person name="Li Q."/>
            <person name="Gao W."/>
            <person name="Zheng L."/>
        </authorList>
    </citation>
    <scope>NUCLEOTIDE SEQUENCE [LARGE SCALE GENOMIC DNA]</scope>
    <source>
        <strain evidence="2 3">PY97M</strain>
    </source>
</reference>
<dbReference type="EMBL" id="ASHL01000004">
    <property type="protein sequence ID" value="EPD13070.1"/>
    <property type="molecule type" value="Genomic_DNA"/>
</dbReference>